<dbReference type="AlphaFoldDB" id="A0A5M8FF15"/>
<proteinExistence type="predicted"/>
<sequence>MLSCLLPAPQKRKGDAHVFDSKRLLDELVGSGAAGGFAGGLAGGALASLLTSKKPGKQAKKLAGSAIKVGGLALVGGLAYKAWQNYQKGAKATPEEALQPPPSDSGFLPAAADAQAGAVLSLLLAKAMIAAAKADGQIDTAESQAILEQINGLDLPAEDKAFLFEEYGRPLDIAALAAEVRTPEHAAEVYTASAWMLDPPSPPERFYLDTLGRALGLDPALAQQIEATVAASGAE</sequence>
<dbReference type="CDD" id="cd07178">
    <property type="entry name" value="terB_like_YebE"/>
    <property type="match status" value="1"/>
</dbReference>
<dbReference type="OrthoDB" id="5459344at2"/>
<keyword evidence="3" id="KW-1185">Reference proteome</keyword>
<keyword evidence="1" id="KW-0472">Membrane</keyword>
<evidence type="ECO:0000256" key="1">
    <source>
        <dbReference type="SAM" id="Phobius"/>
    </source>
</evidence>
<evidence type="ECO:0000313" key="3">
    <source>
        <dbReference type="Proteomes" id="UP000322981"/>
    </source>
</evidence>
<reference evidence="2 3" key="1">
    <citation type="submission" date="2019-09" db="EMBL/GenBank/DDBJ databases">
        <title>Whole-genome sequence of the purple sulfur bacterium Thiohalocapsa marina DSM 19078.</title>
        <authorList>
            <person name="Kyndt J.A."/>
            <person name="Meyer T.E."/>
        </authorList>
    </citation>
    <scope>NUCLEOTIDE SEQUENCE [LARGE SCALE GENOMIC DNA]</scope>
    <source>
        <strain evidence="2 3">DSM 19078</strain>
    </source>
</reference>
<dbReference type="Gene3D" id="1.10.3680.10">
    <property type="entry name" value="TerB-like"/>
    <property type="match status" value="1"/>
</dbReference>
<accession>A0A5M8FF15</accession>
<dbReference type="Proteomes" id="UP000322981">
    <property type="component" value="Unassembled WGS sequence"/>
</dbReference>
<protein>
    <submittedName>
        <fullName evidence="2">Tellurite resistance TerB family protein</fullName>
    </submittedName>
</protein>
<feature type="transmembrane region" description="Helical" evidence="1">
    <location>
        <begin position="28"/>
        <end position="50"/>
    </location>
</feature>
<evidence type="ECO:0000313" key="2">
    <source>
        <dbReference type="EMBL" id="KAA6183478.1"/>
    </source>
</evidence>
<organism evidence="2 3">
    <name type="scientific">Thiohalocapsa marina</name>
    <dbReference type="NCBI Taxonomy" id="424902"/>
    <lineage>
        <taxon>Bacteria</taxon>
        <taxon>Pseudomonadati</taxon>
        <taxon>Pseudomonadota</taxon>
        <taxon>Gammaproteobacteria</taxon>
        <taxon>Chromatiales</taxon>
        <taxon>Chromatiaceae</taxon>
        <taxon>Thiohalocapsa</taxon>
    </lineage>
</organism>
<dbReference type="EMBL" id="VWXX01000032">
    <property type="protein sequence ID" value="KAA6183478.1"/>
    <property type="molecule type" value="Genomic_DNA"/>
</dbReference>
<keyword evidence="1" id="KW-0812">Transmembrane</keyword>
<dbReference type="Pfam" id="PF04391">
    <property type="entry name" value="DUF533"/>
    <property type="match status" value="1"/>
</dbReference>
<keyword evidence="1" id="KW-1133">Transmembrane helix</keyword>
<gene>
    <name evidence="2" type="ORF">F2Q65_15555</name>
</gene>
<dbReference type="SUPFAM" id="SSF158682">
    <property type="entry name" value="TerB-like"/>
    <property type="match status" value="1"/>
</dbReference>
<comment type="caution">
    <text evidence="2">The sequence shown here is derived from an EMBL/GenBank/DDBJ whole genome shotgun (WGS) entry which is preliminary data.</text>
</comment>
<dbReference type="InterPro" id="IPR029024">
    <property type="entry name" value="TerB-like"/>
</dbReference>
<dbReference type="InterPro" id="IPR007486">
    <property type="entry name" value="YebE"/>
</dbReference>
<name>A0A5M8FF15_9GAMM</name>